<dbReference type="AlphaFoldDB" id="A0A917IFY8"/>
<evidence type="ECO:0000313" key="2">
    <source>
        <dbReference type="EMBL" id="GGH49085.1"/>
    </source>
</evidence>
<dbReference type="Proteomes" id="UP000657592">
    <property type="component" value="Unassembled WGS sequence"/>
</dbReference>
<gene>
    <name evidence="2" type="ORF">GCM10010921_27040</name>
</gene>
<proteinExistence type="predicted"/>
<dbReference type="PANTHER" id="PTHR43179:SF7">
    <property type="entry name" value="RHAMNOSYLTRANSFERASE WBBL"/>
    <property type="match status" value="1"/>
</dbReference>
<name>A0A917IFY8_9MICO</name>
<evidence type="ECO:0000259" key="1">
    <source>
        <dbReference type="Pfam" id="PF00535"/>
    </source>
</evidence>
<feature type="domain" description="Glycosyltransferase 2-like" evidence="1">
    <location>
        <begin position="24"/>
        <end position="161"/>
    </location>
</feature>
<dbReference type="Gene3D" id="3.90.550.10">
    <property type="entry name" value="Spore Coat Polysaccharide Biosynthesis Protein SpsA, Chain A"/>
    <property type="match status" value="2"/>
</dbReference>
<accession>A0A917IFY8</accession>
<dbReference type="InterPro" id="IPR001173">
    <property type="entry name" value="Glyco_trans_2-like"/>
</dbReference>
<dbReference type="PANTHER" id="PTHR43179">
    <property type="entry name" value="RHAMNOSYLTRANSFERASE WBBL"/>
    <property type="match status" value="1"/>
</dbReference>
<comment type="caution">
    <text evidence="2">The sequence shown here is derived from an EMBL/GenBank/DDBJ whole genome shotgun (WGS) entry which is preliminary data.</text>
</comment>
<reference evidence="2" key="1">
    <citation type="journal article" date="2014" name="Int. J. Syst. Evol. Microbiol.">
        <title>Complete genome sequence of Corynebacterium casei LMG S-19264T (=DSM 44701T), isolated from a smear-ripened cheese.</title>
        <authorList>
            <consortium name="US DOE Joint Genome Institute (JGI-PGF)"/>
            <person name="Walter F."/>
            <person name="Albersmeier A."/>
            <person name="Kalinowski J."/>
            <person name="Ruckert C."/>
        </authorList>
    </citation>
    <scope>NUCLEOTIDE SEQUENCE</scope>
    <source>
        <strain evidence="2">CGMCC 1.15794</strain>
    </source>
</reference>
<organism evidence="2 3">
    <name type="scientific">Microbacterium album</name>
    <dbReference type="NCBI Taxonomy" id="2053191"/>
    <lineage>
        <taxon>Bacteria</taxon>
        <taxon>Bacillati</taxon>
        <taxon>Actinomycetota</taxon>
        <taxon>Actinomycetes</taxon>
        <taxon>Micrococcales</taxon>
        <taxon>Microbacteriaceae</taxon>
        <taxon>Microbacterium</taxon>
    </lineage>
</organism>
<dbReference type="GO" id="GO:0016757">
    <property type="term" value="F:glycosyltransferase activity"/>
    <property type="evidence" value="ECO:0007669"/>
    <property type="project" value="UniProtKB-KW"/>
</dbReference>
<feature type="domain" description="Glycosyltransferase 2-like" evidence="1">
    <location>
        <begin position="326"/>
        <end position="446"/>
    </location>
</feature>
<reference evidence="2" key="2">
    <citation type="submission" date="2020-09" db="EMBL/GenBank/DDBJ databases">
        <authorList>
            <person name="Sun Q."/>
            <person name="Zhou Y."/>
        </authorList>
    </citation>
    <scope>NUCLEOTIDE SEQUENCE</scope>
    <source>
        <strain evidence="2">CGMCC 1.15794</strain>
    </source>
</reference>
<dbReference type="SUPFAM" id="SSF53448">
    <property type="entry name" value="Nucleotide-diphospho-sugar transferases"/>
    <property type="match status" value="2"/>
</dbReference>
<protein>
    <recommendedName>
        <fullName evidence="1">Glycosyltransferase 2-like domain-containing protein</fullName>
    </recommendedName>
</protein>
<dbReference type="InterPro" id="IPR029044">
    <property type="entry name" value="Nucleotide-diphossugar_trans"/>
</dbReference>
<keyword evidence="3" id="KW-1185">Reference proteome</keyword>
<dbReference type="Pfam" id="PF00535">
    <property type="entry name" value="Glycos_transf_2"/>
    <property type="match status" value="2"/>
</dbReference>
<sequence>MRDTASAAPATARFHATGRVDVAVLIVTYGSAAQLEPLIASLRAEAAELSLRVVVGDNSPDGETLRVARRHADVIAVATGGNLGYAGGLNVAAEHAGDAEAHLILNPDARVHRGAVRALLDALRTHPRAGAVVPRLVDADGNTSASLFHEPRLLGALGDAVLGPLWPGRPRVLTGRVTDPRAYDRPGLVDWATGAALLVSAEVAARVGEWDERFFLYSEETDYLRRIRASGYEVRYEPVATVTHTQGGSGWSPMLDALLAVNRVRYARKHAPRVAWAYRAVGLLAAALRAPRDARQRTVLGYLRDERRWGDLPAATWRGDGTPVASIVIPACNEASVIARTLWELATPAALGSLDVIVVCNGCSDDTAARARAFPGVRVVELPEGSKPAALNAGRRLAVADTIVFLDADIALPAAAIPGLVRALRSPGTLAGRPPFEYDTRGAGPLVRSYYRARSRMPATSGALWGAGVYALTREGAERVGPMPRITADDLYVDARLAPQEKARPPVPPVPVRVPRTGRSLLRTLVRVRRGPAQLGLDTGRATLAALVRTVTGPASGWDALVYAAFALAARRRAAAPTTGGWERDDSTRAVVAT</sequence>
<dbReference type="CDD" id="cd04186">
    <property type="entry name" value="GT_2_like_c"/>
    <property type="match status" value="1"/>
</dbReference>
<evidence type="ECO:0000313" key="3">
    <source>
        <dbReference type="Proteomes" id="UP000657592"/>
    </source>
</evidence>
<dbReference type="EMBL" id="BMJY01000016">
    <property type="protein sequence ID" value="GGH49085.1"/>
    <property type="molecule type" value="Genomic_DNA"/>
</dbReference>
<dbReference type="RefSeq" id="WP_188756836.1">
    <property type="nucleotide sequence ID" value="NZ_BMJY01000016.1"/>
</dbReference>